<proteinExistence type="predicted"/>
<reference evidence="3" key="1">
    <citation type="submission" date="2016-10" db="EMBL/GenBank/DDBJ databases">
        <authorList>
            <person name="Varghese N."/>
            <person name="Submissions S."/>
        </authorList>
    </citation>
    <scope>NUCLEOTIDE SEQUENCE [LARGE SCALE GENOMIC DNA]</scope>
    <source>
        <strain evidence="3">DSM 17038</strain>
    </source>
</reference>
<dbReference type="InterPro" id="IPR028979">
    <property type="entry name" value="Ser_kin/Pase_Hpr-like_N_sf"/>
</dbReference>
<dbReference type="PANTHER" id="PTHR43356">
    <property type="entry name" value="PHOSPHATE ACETYLTRANSFERASE"/>
    <property type="match status" value="1"/>
</dbReference>
<dbReference type="SUPFAM" id="SSF75138">
    <property type="entry name" value="HprK N-terminal domain-like"/>
    <property type="match status" value="1"/>
</dbReference>
<gene>
    <name evidence="2" type="ORF">SAMN05660649_02686</name>
</gene>
<dbReference type="InterPro" id="IPR050500">
    <property type="entry name" value="Phos_Acetyltrans/Butyryltrans"/>
</dbReference>
<dbReference type="CDD" id="cd03109">
    <property type="entry name" value="DTBS"/>
    <property type="match status" value="1"/>
</dbReference>
<protein>
    <recommendedName>
        <fullName evidence="1">DRTGG domain-containing protein</fullName>
    </recommendedName>
</protein>
<dbReference type="Gene3D" id="3.40.1390.20">
    <property type="entry name" value="HprK N-terminal domain-like"/>
    <property type="match status" value="1"/>
</dbReference>
<dbReference type="OrthoDB" id="9769095at2"/>
<evidence type="ECO:0000313" key="3">
    <source>
        <dbReference type="Proteomes" id="UP000199337"/>
    </source>
</evidence>
<dbReference type="InterPro" id="IPR010766">
    <property type="entry name" value="DRTGG"/>
</dbReference>
<dbReference type="Proteomes" id="UP000199337">
    <property type="component" value="Unassembled WGS sequence"/>
</dbReference>
<name>A0A1I2UNJ5_9FIRM</name>
<evidence type="ECO:0000259" key="1">
    <source>
        <dbReference type="Pfam" id="PF07085"/>
    </source>
</evidence>
<dbReference type="SUPFAM" id="SSF52540">
    <property type="entry name" value="P-loop containing nucleoside triphosphate hydrolases"/>
    <property type="match status" value="1"/>
</dbReference>
<dbReference type="AlphaFoldDB" id="A0A1I2UNJ5"/>
<accession>A0A1I2UNJ5</accession>
<dbReference type="PANTHER" id="PTHR43356:SF2">
    <property type="entry name" value="PHOSPHATE ACETYLTRANSFERASE"/>
    <property type="match status" value="1"/>
</dbReference>
<dbReference type="Pfam" id="PF13500">
    <property type="entry name" value="AAA_26"/>
    <property type="match status" value="1"/>
</dbReference>
<sequence>MKNLFIMGNPDCGKTAVIIGLALKLKEAGYKVGYFKPVDNGRKTATGKVPGGDAVLMKDVLGIEALLGLINPTRTGPSYLGVYEQDYSLQQIKSAFNEISGDYDVMLVEGAIFPYALSSVGMDSVSLAREFDSRVMNVVKVENDFSLDLAIMYNNYVGCRQAQTAGTIFANVPRALLAKVEGLFRPALADAGYKTLGVIPNRSELSSPTVMEYQETLGGELLVGHENMDRLVEDVVVGAMTMDSALTYLRRAANKAVILGGDRADLALAALETHTSVLVLTGGLYPDVKVLARAGEKGVPVILTYQDTYTVIEMLSQVHRHIKPNDKSGIAIARENFEQYCDFNTILEILGL</sequence>
<dbReference type="InterPro" id="IPR027417">
    <property type="entry name" value="P-loop_NTPase"/>
</dbReference>
<dbReference type="Pfam" id="PF07085">
    <property type="entry name" value="DRTGG"/>
    <property type="match status" value="1"/>
</dbReference>
<dbReference type="Gene3D" id="3.40.50.300">
    <property type="entry name" value="P-loop containing nucleotide triphosphate hydrolases"/>
    <property type="match status" value="1"/>
</dbReference>
<feature type="domain" description="DRTGG" evidence="1">
    <location>
        <begin position="214"/>
        <end position="318"/>
    </location>
</feature>
<dbReference type="EMBL" id="FOOX01000009">
    <property type="protein sequence ID" value="SFG77879.1"/>
    <property type="molecule type" value="Genomic_DNA"/>
</dbReference>
<organism evidence="2 3">
    <name type="scientific">Desulfotruncus arcticus DSM 17038</name>
    <dbReference type="NCBI Taxonomy" id="1121424"/>
    <lineage>
        <taxon>Bacteria</taxon>
        <taxon>Bacillati</taxon>
        <taxon>Bacillota</taxon>
        <taxon>Clostridia</taxon>
        <taxon>Eubacteriales</taxon>
        <taxon>Desulfallaceae</taxon>
        <taxon>Desulfotruncus</taxon>
    </lineage>
</organism>
<keyword evidence="3" id="KW-1185">Reference proteome</keyword>
<evidence type="ECO:0000313" key="2">
    <source>
        <dbReference type="EMBL" id="SFG77879.1"/>
    </source>
</evidence>
<dbReference type="STRING" id="341036.SAMN05660649_02686"/>